<dbReference type="GO" id="GO:0006811">
    <property type="term" value="P:monoatomic ion transport"/>
    <property type="evidence" value="ECO:0007669"/>
    <property type="project" value="UniProtKB-KW"/>
</dbReference>
<dbReference type="Proteomes" id="UP000007013">
    <property type="component" value="Chromosome"/>
</dbReference>
<dbReference type="OrthoDB" id="193635at2"/>
<evidence type="ECO:0000256" key="12">
    <source>
        <dbReference type="ARBA" id="ARBA00023139"/>
    </source>
</evidence>
<name>B1ZZ73_OPITP</name>
<dbReference type="STRING" id="452637.Oter_3871"/>
<keyword evidence="4" id="KW-1134">Transmembrane beta strand</keyword>
<protein>
    <submittedName>
        <fullName evidence="18">Polysaccharide export protein</fullName>
    </submittedName>
</protein>
<dbReference type="InterPro" id="IPR003715">
    <property type="entry name" value="Poly_export_N"/>
</dbReference>
<dbReference type="GO" id="GO:0046930">
    <property type="term" value="C:pore complex"/>
    <property type="evidence" value="ECO:0007669"/>
    <property type="project" value="UniProtKB-KW"/>
</dbReference>
<dbReference type="InterPro" id="IPR054765">
    <property type="entry name" value="SLBB_dom"/>
</dbReference>
<evidence type="ECO:0000256" key="8">
    <source>
        <dbReference type="ARBA" id="ARBA00023047"/>
    </source>
</evidence>
<dbReference type="HOGENOM" id="CLU_038343_3_3_0"/>
<organism evidence="18 19">
    <name type="scientific">Opitutus terrae (strain DSM 11246 / JCM 15787 / PB90-1)</name>
    <dbReference type="NCBI Taxonomy" id="452637"/>
    <lineage>
        <taxon>Bacteria</taxon>
        <taxon>Pseudomonadati</taxon>
        <taxon>Verrucomicrobiota</taxon>
        <taxon>Opitutia</taxon>
        <taxon>Opitutales</taxon>
        <taxon>Opitutaceae</taxon>
        <taxon>Opitutus</taxon>
    </lineage>
</organism>
<gene>
    <name evidence="18" type="ordered locus">Oter_3871</name>
</gene>
<evidence type="ECO:0000259" key="16">
    <source>
        <dbReference type="Pfam" id="PF02563"/>
    </source>
</evidence>
<evidence type="ECO:0000256" key="11">
    <source>
        <dbReference type="ARBA" id="ARBA00023136"/>
    </source>
</evidence>
<evidence type="ECO:0000256" key="10">
    <source>
        <dbReference type="ARBA" id="ARBA00023114"/>
    </source>
</evidence>
<keyword evidence="8" id="KW-0625">Polysaccharide transport</keyword>
<keyword evidence="12" id="KW-0564">Palmitate</keyword>
<evidence type="ECO:0000259" key="17">
    <source>
        <dbReference type="Pfam" id="PF22461"/>
    </source>
</evidence>
<feature type="chain" id="PRO_5002775053" evidence="15">
    <location>
        <begin position="28"/>
        <end position="214"/>
    </location>
</feature>
<accession>B1ZZ73</accession>
<evidence type="ECO:0000256" key="14">
    <source>
        <dbReference type="ARBA" id="ARBA00023288"/>
    </source>
</evidence>
<dbReference type="KEGG" id="ote:Oter_3871"/>
<dbReference type="EMBL" id="CP001032">
    <property type="protein sequence ID" value="ACB77145.1"/>
    <property type="molecule type" value="Genomic_DNA"/>
</dbReference>
<evidence type="ECO:0000256" key="5">
    <source>
        <dbReference type="ARBA" id="ARBA00022597"/>
    </source>
</evidence>
<dbReference type="Pfam" id="PF22461">
    <property type="entry name" value="SLBB_2"/>
    <property type="match status" value="1"/>
</dbReference>
<sequence>MPPTFTHLARLLLAGLLVVLTAGAAAAAADTPAAGTTDKPGFVYRLTITDRIRISVFQEEDLADIVRIDAQGNVKLKLAGDVKVAGLTASEAQRAIEQAYRDGRYLRNPQVTIAIEDYAPREVSIQGQVKAPGRFLLPIESTFSVVELVTKAGGLTDIAKGSAVVVTRITPDGRKQTFTVNVDSVIRGKKGNDTDASDLLLEPGDIVYVPERII</sequence>
<dbReference type="Pfam" id="PF02563">
    <property type="entry name" value="Poly_export"/>
    <property type="match status" value="1"/>
</dbReference>
<evidence type="ECO:0000256" key="1">
    <source>
        <dbReference type="ARBA" id="ARBA00004571"/>
    </source>
</evidence>
<keyword evidence="7 15" id="KW-0732">Signal</keyword>
<keyword evidence="6" id="KW-0812">Transmembrane</keyword>
<keyword evidence="10" id="KW-0626">Porin</keyword>
<keyword evidence="19" id="KW-1185">Reference proteome</keyword>
<dbReference type="GO" id="GO:0015159">
    <property type="term" value="F:polysaccharide transmembrane transporter activity"/>
    <property type="evidence" value="ECO:0007669"/>
    <property type="project" value="InterPro"/>
</dbReference>
<dbReference type="GO" id="GO:0015288">
    <property type="term" value="F:porin activity"/>
    <property type="evidence" value="ECO:0007669"/>
    <property type="project" value="UniProtKB-KW"/>
</dbReference>
<evidence type="ECO:0000256" key="6">
    <source>
        <dbReference type="ARBA" id="ARBA00022692"/>
    </source>
</evidence>
<comment type="similarity">
    <text evidence="2">Belongs to the BexD/CtrA/VexA family.</text>
</comment>
<dbReference type="GO" id="GO:0009279">
    <property type="term" value="C:cell outer membrane"/>
    <property type="evidence" value="ECO:0007669"/>
    <property type="project" value="UniProtKB-SubCell"/>
</dbReference>
<evidence type="ECO:0000256" key="3">
    <source>
        <dbReference type="ARBA" id="ARBA00022448"/>
    </source>
</evidence>
<evidence type="ECO:0000256" key="15">
    <source>
        <dbReference type="SAM" id="SignalP"/>
    </source>
</evidence>
<dbReference type="Gene3D" id="3.10.560.10">
    <property type="entry name" value="Outer membrane lipoprotein wza domain like"/>
    <property type="match status" value="1"/>
</dbReference>
<feature type="signal peptide" evidence="15">
    <location>
        <begin position="1"/>
        <end position="27"/>
    </location>
</feature>
<proteinExistence type="inferred from homology"/>
<evidence type="ECO:0000256" key="4">
    <source>
        <dbReference type="ARBA" id="ARBA00022452"/>
    </source>
</evidence>
<evidence type="ECO:0000313" key="19">
    <source>
        <dbReference type="Proteomes" id="UP000007013"/>
    </source>
</evidence>
<evidence type="ECO:0000256" key="9">
    <source>
        <dbReference type="ARBA" id="ARBA00023065"/>
    </source>
</evidence>
<dbReference type="PANTHER" id="PTHR33619:SF3">
    <property type="entry name" value="POLYSACCHARIDE EXPORT PROTEIN GFCE-RELATED"/>
    <property type="match status" value="1"/>
</dbReference>
<reference evidence="18 19" key="1">
    <citation type="journal article" date="2011" name="J. Bacteriol.">
        <title>Genome sequence of the verrucomicrobium Opitutus terrae PB90-1, an abundant inhabitant of rice paddy soil ecosystems.</title>
        <authorList>
            <person name="van Passel M.W."/>
            <person name="Kant R."/>
            <person name="Palva A."/>
            <person name="Copeland A."/>
            <person name="Lucas S."/>
            <person name="Lapidus A."/>
            <person name="Glavina del Rio T."/>
            <person name="Pitluck S."/>
            <person name="Goltsman E."/>
            <person name="Clum A."/>
            <person name="Sun H."/>
            <person name="Schmutz J."/>
            <person name="Larimer F.W."/>
            <person name="Land M.L."/>
            <person name="Hauser L."/>
            <person name="Kyrpides N."/>
            <person name="Mikhailova N."/>
            <person name="Richardson P.P."/>
            <person name="Janssen P.H."/>
            <person name="de Vos W.M."/>
            <person name="Smidt H."/>
        </authorList>
    </citation>
    <scope>NUCLEOTIDE SEQUENCE [LARGE SCALE GENOMIC DNA]</scope>
    <source>
        <strain evidence="19">DSM 11246 / JCM 15787 / PB90-1</strain>
    </source>
</reference>
<feature type="domain" description="SLBB" evidence="17">
    <location>
        <begin position="122"/>
        <end position="209"/>
    </location>
</feature>
<evidence type="ECO:0000313" key="18">
    <source>
        <dbReference type="EMBL" id="ACB77145.1"/>
    </source>
</evidence>
<keyword evidence="11" id="KW-0472">Membrane</keyword>
<keyword evidence="5" id="KW-0762">Sugar transport</keyword>
<keyword evidence="3" id="KW-0813">Transport</keyword>
<evidence type="ECO:0000256" key="7">
    <source>
        <dbReference type="ARBA" id="ARBA00022729"/>
    </source>
</evidence>
<dbReference type="RefSeq" id="WP_012376674.1">
    <property type="nucleotide sequence ID" value="NC_010571.1"/>
</dbReference>
<evidence type="ECO:0000256" key="2">
    <source>
        <dbReference type="ARBA" id="ARBA00009450"/>
    </source>
</evidence>
<dbReference type="PANTHER" id="PTHR33619">
    <property type="entry name" value="POLYSACCHARIDE EXPORT PROTEIN GFCE-RELATED"/>
    <property type="match status" value="1"/>
</dbReference>
<keyword evidence="14" id="KW-0449">Lipoprotein</keyword>
<evidence type="ECO:0000256" key="13">
    <source>
        <dbReference type="ARBA" id="ARBA00023237"/>
    </source>
</evidence>
<keyword evidence="13" id="KW-0998">Cell outer membrane</keyword>
<dbReference type="eggNOG" id="COG1596">
    <property type="taxonomic scope" value="Bacteria"/>
</dbReference>
<dbReference type="AlphaFoldDB" id="B1ZZ73"/>
<keyword evidence="9" id="KW-0406">Ion transport</keyword>
<feature type="domain" description="Polysaccharide export protein N-terminal" evidence="16">
    <location>
        <begin position="43"/>
        <end position="115"/>
    </location>
</feature>
<comment type="subcellular location">
    <subcellularLocation>
        <location evidence="1">Cell outer membrane</location>
        <topology evidence="1">Multi-pass membrane protein</topology>
    </subcellularLocation>
</comment>
<dbReference type="InterPro" id="IPR049712">
    <property type="entry name" value="Poly_export"/>
</dbReference>